<dbReference type="STRING" id="225324.SAMN02745126_04577"/>
<organism evidence="2 3">
    <name type="scientific">Enhydrobacter aerosaccus</name>
    <dbReference type="NCBI Taxonomy" id="225324"/>
    <lineage>
        <taxon>Bacteria</taxon>
        <taxon>Pseudomonadati</taxon>
        <taxon>Pseudomonadota</taxon>
        <taxon>Alphaproteobacteria</taxon>
        <taxon>Hyphomicrobiales</taxon>
        <taxon>Enhydrobacter</taxon>
    </lineage>
</organism>
<keyword evidence="3" id="KW-1185">Reference proteome</keyword>
<dbReference type="PANTHER" id="PTHR32309">
    <property type="entry name" value="TYROSINE-PROTEIN KINASE"/>
    <property type="match status" value="1"/>
</dbReference>
<accession>A0A1T4SDE9</accession>
<keyword evidence="1" id="KW-0472">Membrane</keyword>
<dbReference type="OrthoDB" id="1523414at2"/>
<reference evidence="3" key="1">
    <citation type="submission" date="2017-02" db="EMBL/GenBank/DDBJ databases">
        <authorList>
            <person name="Varghese N."/>
            <person name="Submissions S."/>
        </authorList>
    </citation>
    <scope>NUCLEOTIDE SEQUENCE [LARGE SCALE GENOMIC DNA]</scope>
    <source>
        <strain evidence="3">ATCC 27094</strain>
    </source>
</reference>
<dbReference type="InterPro" id="IPR050445">
    <property type="entry name" value="Bact_polysacc_biosynth/exp"/>
</dbReference>
<feature type="transmembrane region" description="Helical" evidence="1">
    <location>
        <begin position="380"/>
        <end position="402"/>
    </location>
</feature>
<keyword evidence="1" id="KW-1133">Transmembrane helix</keyword>
<evidence type="ECO:0000256" key="1">
    <source>
        <dbReference type="SAM" id="Phobius"/>
    </source>
</evidence>
<dbReference type="Proteomes" id="UP000190092">
    <property type="component" value="Unassembled WGS sequence"/>
</dbReference>
<sequence>MNTAVIRLRKQTPSEAAAAVIEGQAKPPRTRIKGRGHLISFLLLVLLPTVVVLIYLFGFASDQYAAEFRFNLRRASDPILSNNGNSGTVPSGLAGGGVTASQIWDSQTIVQFIKSRDVVEALDGDLGFARIYRRAEIDWLSRLANNASIERKTEYWRGMVDPFFDMTTGVISVTVRAFSAGDTLAVATTVLKSAEKAVNDLSARARQDAIAFGDEEVAKAERDLIEARAALREFRDKAGMLDPTRSADVDIGLQARQRERLATMQSQYNAIQKSAPLSPQLRHIAAEMEALREIIRDQQATMTQGGDIATSKSDSPTITAVLGNFEALKLEEAFREKLYLSALQAREQSRMEALKQQLYLNAFVKPKTPEEALYPRRLRIAGMVFAAGIAVWALCSLVFYSIRDHL</sequence>
<evidence type="ECO:0000313" key="3">
    <source>
        <dbReference type="Proteomes" id="UP000190092"/>
    </source>
</evidence>
<dbReference type="PANTHER" id="PTHR32309:SF13">
    <property type="entry name" value="FERRIC ENTEROBACTIN TRANSPORT PROTEIN FEPE"/>
    <property type="match status" value="1"/>
</dbReference>
<protein>
    <submittedName>
        <fullName evidence="2">Capsular polysaccharide transport system permease protein</fullName>
    </submittedName>
</protein>
<evidence type="ECO:0000313" key="2">
    <source>
        <dbReference type="EMBL" id="SKA25871.1"/>
    </source>
</evidence>
<dbReference type="EMBL" id="FUWJ01000007">
    <property type="protein sequence ID" value="SKA25871.1"/>
    <property type="molecule type" value="Genomic_DNA"/>
</dbReference>
<proteinExistence type="predicted"/>
<keyword evidence="1" id="KW-0812">Transmembrane</keyword>
<name>A0A1T4SDE9_9HYPH</name>
<feature type="transmembrane region" description="Helical" evidence="1">
    <location>
        <begin position="38"/>
        <end position="60"/>
    </location>
</feature>
<dbReference type="GO" id="GO:0005886">
    <property type="term" value="C:plasma membrane"/>
    <property type="evidence" value="ECO:0007669"/>
    <property type="project" value="TreeGrafter"/>
</dbReference>
<gene>
    <name evidence="2" type="ORF">SAMN02745126_04577</name>
</gene>
<dbReference type="GO" id="GO:0004713">
    <property type="term" value="F:protein tyrosine kinase activity"/>
    <property type="evidence" value="ECO:0007669"/>
    <property type="project" value="TreeGrafter"/>
</dbReference>
<dbReference type="AlphaFoldDB" id="A0A1T4SDE9"/>
<dbReference type="RefSeq" id="WP_085936226.1">
    <property type="nucleotide sequence ID" value="NZ_FUWJ01000007.1"/>
</dbReference>